<dbReference type="PANTHER" id="PTHR43461">
    <property type="entry name" value="TRANSMEMBRANE PROTEIN 256"/>
    <property type="match status" value="1"/>
</dbReference>
<keyword evidence="4 6" id="KW-1133">Transmembrane helix</keyword>
<dbReference type="RefSeq" id="WP_012637764.1">
    <property type="nucleotide sequence ID" value="NC_011901.1"/>
</dbReference>
<organism evidence="7 8">
    <name type="scientific">Thioalkalivibrio sulfidiphilus (strain HL-EbGR7)</name>
    <dbReference type="NCBI Taxonomy" id="396588"/>
    <lineage>
        <taxon>Bacteria</taxon>
        <taxon>Pseudomonadati</taxon>
        <taxon>Pseudomonadota</taxon>
        <taxon>Gammaproteobacteria</taxon>
        <taxon>Chromatiales</taxon>
        <taxon>Ectothiorhodospiraceae</taxon>
        <taxon>Thioalkalivibrio</taxon>
    </lineage>
</organism>
<dbReference type="InterPro" id="IPR006696">
    <property type="entry name" value="DUF423"/>
</dbReference>
<accession>B8GQ86</accession>
<reference evidence="7 8" key="1">
    <citation type="journal article" date="2011" name="Stand. Genomic Sci.">
        <title>Complete genome sequence of 'Thioalkalivibrio sulfidophilus' HL-EbGr7.</title>
        <authorList>
            <person name="Muyzer G."/>
            <person name="Sorokin D.Y."/>
            <person name="Mavromatis K."/>
            <person name="Lapidus A."/>
            <person name="Clum A."/>
            <person name="Ivanova N."/>
            <person name="Pati A."/>
            <person name="d'Haeseleer P."/>
            <person name="Woyke T."/>
            <person name="Kyrpides N.C."/>
        </authorList>
    </citation>
    <scope>NUCLEOTIDE SEQUENCE [LARGE SCALE GENOMIC DNA]</scope>
    <source>
        <strain evidence="7 8">HL-EbGR7</strain>
    </source>
</reference>
<dbReference type="EMBL" id="CP001339">
    <property type="protein sequence ID" value="ACL72281.1"/>
    <property type="molecule type" value="Genomic_DNA"/>
</dbReference>
<dbReference type="PANTHER" id="PTHR43461:SF1">
    <property type="entry name" value="TRANSMEMBRANE PROTEIN 256"/>
    <property type="match status" value="1"/>
</dbReference>
<dbReference type="HOGENOM" id="CLU_096548_3_1_6"/>
<evidence type="ECO:0008006" key="9">
    <source>
        <dbReference type="Google" id="ProtNLM"/>
    </source>
</evidence>
<gene>
    <name evidence="7" type="ordered locus">Tgr7_1195</name>
</gene>
<feature type="transmembrane region" description="Helical" evidence="6">
    <location>
        <begin position="47"/>
        <end position="63"/>
    </location>
</feature>
<evidence type="ECO:0000313" key="7">
    <source>
        <dbReference type="EMBL" id="ACL72281.1"/>
    </source>
</evidence>
<evidence type="ECO:0000256" key="2">
    <source>
        <dbReference type="ARBA" id="ARBA00009694"/>
    </source>
</evidence>
<comment type="subcellular location">
    <subcellularLocation>
        <location evidence="1">Membrane</location>
        <topology evidence="1">Multi-pass membrane protein</topology>
    </subcellularLocation>
</comment>
<keyword evidence="8" id="KW-1185">Reference proteome</keyword>
<evidence type="ECO:0000256" key="3">
    <source>
        <dbReference type="ARBA" id="ARBA00022692"/>
    </source>
</evidence>
<evidence type="ECO:0000256" key="4">
    <source>
        <dbReference type="ARBA" id="ARBA00022989"/>
    </source>
</evidence>
<feature type="transmembrane region" description="Helical" evidence="6">
    <location>
        <begin position="70"/>
        <end position="90"/>
    </location>
</feature>
<evidence type="ECO:0000256" key="1">
    <source>
        <dbReference type="ARBA" id="ARBA00004141"/>
    </source>
</evidence>
<dbReference type="Proteomes" id="UP000002383">
    <property type="component" value="Chromosome"/>
</dbReference>
<name>B8GQ86_THISH</name>
<proteinExistence type="inferred from homology"/>
<evidence type="ECO:0000256" key="5">
    <source>
        <dbReference type="ARBA" id="ARBA00023136"/>
    </source>
</evidence>
<keyword evidence="5 6" id="KW-0472">Membrane</keyword>
<evidence type="ECO:0000313" key="8">
    <source>
        <dbReference type="Proteomes" id="UP000002383"/>
    </source>
</evidence>
<evidence type="ECO:0000256" key="6">
    <source>
        <dbReference type="SAM" id="Phobius"/>
    </source>
</evidence>
<dbReference type="STRING" id="396588.Tgr7_1195"/>
<protein>
    <recommendedName>
        <fullName evidence="9">DUF423 domain-containing protein</fullName>
    </recommendedName>
</protein>
<dbReference type="GO" id="GO:0005886">
    <property type="term" value="C:plasma membrane"/>
    <property type="evidence" value="ECO:0007669"/>
    <property type="project" value="TreeGrafter"/>
</dbReference>
<dbReference type="KEGG" id="tgr:Tgr7_1195"/>
<feature type="transmembrane region" description="Helical" evidence="6">
    <location>
        <begin position="96"/>
        <end position="120"/>
    </location>
</feature>
<sequence precursor="true">MQRLFIITGAALMALAVILGAFGAHGLRDTLEPARLAAWHTAVQYQAWHALGLLLLGALYARLPERGARAAGLFMLAGILLFSGSLYLLMLTGMRWLGPITPIGGTAFVIAWLILAWSAWKGFKHP</sequence>
<dbReference type="AlphaFoldDB" id="B8GQ86"/>
<dbReference type="eggNOG" id="COG2363">
    <property type="taxonomic scope" value="Bacteria"/>
</dbReference>
<keyword evidence="3 6" id="KW-0812">Transmembrane</keyword>
<dbReference type="Pfam" id="PF04241">
    <property type="entry name" value="DUF423"/>
    <property type="match status" value="1"/>
</dbReference>
<dbReference type="OrthoDB" id="9802121at2"/>
<comment type="similarity">
    <text evidence="2">Belongs to the UPF0382 family.</text>
</comment>